<comment type="caution">
    <text evidence="2">The sequence shown here is derived from an EMBL/GenBank/DDBJ whole genome shotgun (WGS) entry which is preliminary data.</text>
</comment>
<gene>
    <name evidence="2" type="primary">Acey_s0087.g2088</name>
    <name evidence="2" type="ORF">Y032_0087g2088</name>
</gene>
<dbReference type="Proteomes" id="UP000024635">
    <property type="component" value="Unassembled WGS sequence"/>
</dbReference>
<evidence type="ECO:0000256" key="1">
    <source>
        <dbReference type="SAM" id="MobiDB-lite"/>
    </source>
</evidence>
<organism evidence="2 3">
    <name type="scientific">Ancylostoma ceylanicum</name>
    <dbReference type="NCBI Taxonomy" id="53326"/>
    <lineage>
        <taxon>Eukaryota</taxon>
        <taxon>Metazoa</taxon>
        <taxon>Ecdysozoa</taxon>
        <taxon>Nematoda</taxon>
        <taxon>Chromadorea</taxon>
        <taxon>Rhabditida</taxon>
        <taxon>Rhabditina</taxon>
        <taxon>Rhabditomorpha</taxon>
        <taxon>Strongyloidea</taxon>
        <taxon>Ancylostomatidae</taxon>
        <taxon>Ancylostomatinae</taxon>
        <taxon>Ancylostoma</taxon>
    </lineage>
</organism>
<dbReference type="AlphaFoldDB" id="A0A016TPF0"/>
<sequence length="75" mass="8754">MLAMVIFLRDFELCIGVRSGPITKDTCRSLSDLDRYVSFVIRSDRTPMHYNYSLTLPQKSEKQETSRESTYSQLQ</sequence>
<reference evidence="3" key="1">
    <citation type="journal article" date="2015" name="Nat. Genet.">
        <title>The genome and transcriptome of the zoonotic hookworm Ancylostoma ceylanicum identify infection-specific gene families.</title>
        <authorList>
            <person name="Schwarz E.M."/>
            <person name="Hu Y."/>
            <person name="Antoshechkin I."/>
            <person name="Miller M.M."/>
            <person name="Sternberg P.W."/>
            <person name="Aroian R.V."/>
        </authorList>
    </citation>
    <scope>NUCLEOTIDE SEQUENCE</scope>
    <source>
        <strain evidence="3">HY135</strain>
    </source>
</reference>
<evidence type="ECO:0000313" key="3">
    <source>
        <dbReference type="Proteomes" id="UP000024635"/>
    </source>
</evidence>
<dbReference type="EMBL" id="JARK01001423">
    <property type="protein sequence ID" value="EYC04571.1"/>
    <property type="molecule type" value="Genomic_DNA"/>
</dbReference>
<keyword evidence="3" id="KW-1185">Reference proteome</keyword>
<protein>
    <submittedName>
        <fullName evidence="2">Uncharacterized protein</fullName>
    </submittedName>
</protein>
<feature type="region of interest" description="Disordered" evidence="1">
    <location>
        <begin position="55"/>
        <end position="75"/>
    </location>
</feature>
<evidence type="ECO:0000313" key="2">
    <source>
        <dbReference type="EMBL" id="EYC04571.1"/>
    </source>
</evidence>
<accession>A0A016TPF0</accession>
<name>A0A016TPF0_9BILA</name>
<proteinExistence type="predicted"/>